<accession>A6ZKP0</accession>
<comment type="similarity">
    <text evidence="4">Belongs to the AIM11 family.</text>
</comment>
<protein>
    <recommendedName>
        <fullName evidence="4">Altered inheritance of mitochondria protein 11</fullName>
    </recommendedName>
</protein>
<keyword evidence="3 4" id="KW-0472">Membrane</keyword>
<keyword evidence="2 4" id="KW-1133">Transmembrane helix</keyword>
<dbReference type="InterPro" id="IPR038814">
    <property type="entry name" value="AIM11"/>
</dbReference>
<evidence type="ECO:0000313" key="6">
    <source>
        <dbReference type="Proteomes" id="UP000007060"/>
    </source>
</evidence>
<proteinExistence type="inferred from homology"/>
<evidence type="ECO:0000256" key="2">
    <source>
        <dbReference type="ARBA" id="ARBA00022989"/>
    </source>
</evidence>
<organism evidence="5 6">
    <name type="scientific">Saccharomyces cerevisiae (strain YJM789)</name>
    <name type="common">Baker's yeast</name>
    <dbReference type="NCBI Taxonomy" id="307796"/>
    <lineage>
        <taxon>Eukaryota</taxon>
        <taxon>Fungi</taxon>
        <taxon>Dikarya</taxon>
        <taxon>Ascomycota</taxon>
        <taxon>Saccharomycotina</taxon>
        <taxon>Saccharomycetes</taxon>
        <taxon>Saccharomycetales</taxon>
        <taxon>Saccharomycetaceae</taxon>
        <taxon>Saccharomyces</taxon>
    </lineage>
</organism>
<comment type="subcellular location">
    <subcellularLocation>
        <location evidence="4">Membrane</location>
        <topology evidence="4">Multi-pass membrane protein</topology>
    </subcellularLocation>
</comment>
<feature type="transmembrane region" description="Helical" evidence="4">
    <location>
        <begin position="70"/>
        <end position="88"/>
    </location>
</feature>
<feature type="transmembrane region" description="Helical" evidence="4">
    <location>
        <begin position="123"/>
        <end position="145"/>
    </location>
</feature>
<gene>
    <name evidence="4" type="primary">AIM11</name>
    <name evidence="5" type="ORF">SCY_0160</name>
</gene>
<dbReference type="GO" id="GO:0016020">
    <property type="term" value="C:membrane"/>
    <property type="evidence" value="ECO:0007669"/>
    <property type="project" value="UniProtKB-SubCell"/>
</dbReference>
<dbReference type="HOGENOM" id="CLU_118700_0_0_1"/>
<keyword evidence="1 4" id="KW-0812">Transmembrane</keyword>
<dbReference type="AlphaFoldDB" id="A6ZKP0"/>
<evidence type="ECO:0000256" key="4">
    <source>
        <dbReference type="RuleBase" id="RU367098"/>
    </source>
</evidence>
<evidence type="ECO:0000256" key="3">
    <source>
        <dbReference type="ARBA" id="ARBA00023136"/>
    </source>
</evidence>
<dbReference type="OrthoDB" id="4088121at2759"/>
<reference evidence="5 6" key="1">
    <citation type="journal article" date="2007" name="Proc. Natl. Acad. Sci. U.S.A.">
        <title>Genome sequencing and comparative analysis of Saccharomyces cerevisiae strain YJM789.</title>
        <authorList>
            <person name="Wei W."/>
            <person name="McCusker J.H."/>
            <person name="Hyman R.W."/>
            <person name="Jones T."/>
            <person name="Ning Y."/>
            <person name="Cao Z."/>
            <person name="Gu Z."/>
            <person name="Bruno D."/>
            <person name="Miranda M."/>
            <person name="Nguyen M."/>
            <person name="Wilhelmy J."/>
            <person name="Komp C."/>
            <person name="Tamse R."/>
            <person name="Wang X."/>
            <person name="Jia P."/>
            <person name="Luedi P."/>
            <person name="Oefner P.J."/>
            <person name="David L."/>
            <person name="Dietrich F.S."/>
            <person name="Li Y."/>
            <person name="Davis R.W."/>
            <person name="Steinmetz L.M."/>
        </authorList>
    </citation>
    <scope>NUCLEOTIDE SEQUENCE [LARGE SCALE GENOMIC DNA]</scope>
    <source>
        <strain evidence="5 6">YJM789</strain>
    </source>
</reference>
<dbReference type="GO" id="GO:0005739">
    <property type="term" value="C:mitochondrion"/>
    <property type="evidence" value="ECO:0007669"/>
    <property type="project" value="TreeGrafter"/>
</dbReference>
<sequence length="193" mass="22278">MLLDAQRFFNRSFSINVICELKHNVNTRRKFEIKDWPTIMLVSRNDKPKISSEEVTHFIDDYKKRRKTQMTRFFGITIFTLITCRIAMKKMITAKVPLNTFQANYASRTQTITHTQKSLAGSLLAATGMTLGIFGMGITGTCWSWDVSSFQELKQRLERRANNEFVVTNMPLDKRSQQVVDSLVKTHNSSLCK</sequence>
<name>A6ZKP0_YEAS7</name>
<evidence type="ECO:0000313" key="5">
    <source>
        <dbReference type="EMBL" id="EDN64559.1"/>
    </source>
</evidence>
<comment type="caution">
    <text evidence="5">The sequence shown here is derived from an EMBL/GenBank/DDBJ whole genome shotgun (WGS) entry which is preliminary data.</text>
</comment>
<dbReference type="Proteomes" id="UP000007060">
    <property type="component" value="Unassembled WGS sequence"/>
</dbReference>
<dbReference type="PANTHER" id="PTHR39136">
    <property type="entry name" value="ALTERED INHERITANCE OF MITOCHONDRIA PROTEIN 11"/>
    <property type="match status" value="1"/>
</dbReference>
<evidence type="ECO:0000256" key="1">
    <source>
        <dbReference type="ARBA" id="ARBA00022692"/>
    </source>
</evidence>
<dbReference type="EMBL" id="AAFW02000011">
    <property type="protein sequence ID" value="EDN64559.1"/>
    <property type="molecule type" value="Genomic_DNA"/>
</dbReference>
<dbReference type="PANTHER" id="PTHR39136:SF1">
    <property type="entry name" value="ALTERED INHERITANCE OF MITOCHONDRIA PROTEIN 11"/>
    <property type="match status" value="1"/>
</dbReference>